<sequence length="53" mass="6084">MIQSSVAVKNGSYYNGKYNKYNGFRRIVASNKEIFTLRVSFLHTTLLQVTIDP</sequence>
<dbReference type="AlphaFoldDB" id="X1RB11"/>
<proteinExistence type="predicted"/>
<gene>
    <name evidence="1" type="ORF">S12H4_13801</name>
</gene>
<evidence type="ECO:0000313" key="1">
    <source>
        <dbReference type="EMBL" id="GAI77743.1"/>
    </source>
</evidence>
<protein>
    <submittedName>
        <fullName evidence="1">Uncharacterized protein</fullName>
    </submittedName>
</protein>
<accession>X1RB11</accession>
<comment type="caution">
    <text evidence="1">The sequence shown here is derived from an EMBL/GenBank/DDBJ whole genome shotgun (WGS) entry which is preliminary data.</text>
</comment>
<dbReference type="EMBL" id="BARW01006569">
    <property type="protein sequence ID" value="GAI77743.1"/>
    <property type="molecule type" value="Genomic_DNA"/>
</dbReference>
<reference evidence="1" key="1">
    <citation type="journal article" date="2014" name="Front. Microbiol.">
        <title>High frequency of phylogenetically diverse reductive dehalogenase-homologous genes in deep subseafloor sedimentary metagenomes.</title>
        <authorList>
            <person name="Kawai M."/>
            <person name="Futagami T."/>
            <person name="Toyoda A."/>
            <person name="Takaki Y."/>
            <person name="Nishi S."/>
            <person name="Hori S."/>
            <person name="Arai W."/>
            <person name="Tsubouchi T."/>
            <person name="Morono Y."/>
            <person name="Uchiyama I."/>
            <person name="Ito T."/>
            <person name="Fujiyama A."/>
            <person name="Inagaki F."/>
            <person name="Takami H."/>
        </authorList>
    </citation>
    <scope>NUCLEOTIDE SEQUENCE</scope>
    <source>
        <strain evidence="1">Expedition CK06-06</strain>
    </source>
</reference>
<name>X1RB11_9ZZZZ</name>
<organism evidence="1">
    <name type="scientific">marine sediment metagenome</name>
    <dbReference type="NCBI Taxonomy" id="412755"/>
    <lineage>
        <taxon>unclassified sequences</taxon>
        <taxon>metagenomes</taxon>
        <taxon>ecological metagenomes</taxon>
    </lineage>
</organism>